<reference evidence="1" key="1">
    <citation type="journal article" date="2014" name="Int. J. Syst. Evol. Microbiol.">
        <title>Complete genome sequence of Corynebacterium casei LMG S-19264T (=DSM 44701T), isolated from a smear-ripened cheese.</title>
        <authorList>
            <consortium name="US DOE Joint Genome Institute (JGI-PGF)"/>
            <person name="Walter F."/>
            <person name="Albersmeier A."/>
            <person name="Kalinowski J."/>
            <person name="Ruckert C."/>
        </authorList>
    </citation>
    <scope>NUCLEOTIDE SEQUENCE</scope>
    <source>
        <strain evidence="1">CCM 7684</strain>
    </source>
</reference>
<evidence type="ECO:0000313" key="2">
    <source>
        <dbReference type="Proteomes" id="UP000602745"/>
    </source>
</evidence>
<reference evidence="1" key="2">
    <citation type="submission" date="2020-09" db="EMBL/GenBank/DDBJ databases">
        <authorList>
            <person name="Sun Q."/>
            <person name="Sedlacek I."/>
        </authorList>
    </citation>
    <scope>NUCLEOTIDE SEQUENCE</scope>
    <source>
        <strain evidence="1">CCM 7684</strain>
    </source>
</reference>
<gene>
    <name evidence="1" type="ORF">GCM10007276_12370</name>
</gene>
<dbReference type="RefSeq" id="WP_188408783.1">
    <property type="nucleotide sequence ID" value="NZ_BMCP01000001.1"/>
</dbReference>
<name>A0A8J2YG27_9RHOB</name>
<proteinExistence type="predicted"/>
<dbReference type="Proteomes" id="UP000602745">
    <property type="component" value="Unassembled WGS sequence"/>
</dbReference>
<sequence>MTQFGPLPPQSNRADFIMTVDAANDDGTPLDITDSQIFVTLSDHLGCARVQASTSDGRVVKEVPENGEFSITIRADALACLQPGNYRLAIVFKDGADTSQPYEGDLPIFEGPR</sequence>
<organism evidence="1 2">
    <name type="scientific">Agaricicola taiwanensis</name>
    <dbReference type="NCBI Taxonomy" id="591372"/>
    <lineage>
        <taxon>Bacteria</taxon>
        <taxon>Pseudomonadati</taxon>
        <taxon>Pseudomonadota</taxon>
        <taxon>Alphaproteobacteria</taxon>
        <taxon>Rhodobacterales</taxon>
        <taxon>Paracoccaceae</taxon>
        <taxon>Agaricicola</taxon>
    </lineage>
</organism>
<dbReference type="AlphaFoldDB" id="A0A8J2YG27"/>
<keyword evidence="2" id="KW-1185">Reference proteome</keyword>
<accession>A0A8J2YG27</accession>
<dbReference type="EMBL" id="BMCP01000001">
    <property type="protein sequence ID" value="GGE36405.1"/>
    <property type="molecule type" value="Genomic_DNA"/>
</dbReference>
<protein>
    <submittedName>
        <fullName evidence="1">Uncharacterized protein</fullName>
    </submittedName>
</protein>
<evidence type="ECO:0000313" key="1">
    <source>
        <dbReference type="EMBL" id="GGE36405.1"/>
    </source>
</evidence>
<comment type="caution">
    <text evidence="1">The sequence shown here is derived from an EMBL/GenBank/DDBJ whole genome shotgun (WGS) entry which is preliminary data.</text>
</comment>